<dbReference type="EMBL" id="JANEYG010000286">
    <property type="protein sequence ID" value="KAJ8910508.1"/>
    <property type="molecule type" value="Genomic_DNA"/>
</dbReference>
<keyword evidence="3" id="KW-1185">Reference proteome</keyword>
<proteinExistence type="predicted"/>
<name>A0AAV8V8S7_9CUCU</name>
<accession>A0AAV8V8S7</accession>
<dbReference type="PROSITE" id="PS50191">
    <property type="entry name" value="CRAL_TRIO"/>
    <property type="match status" value="1"/>
</dbReference>
<sequence>LDFAKVYLFLDKIMSAIPQYVFRAEDLIKAGRTTRSNIDDIRKWLKFKPNIPEMSAEQIVVFLIACDNIIENTQYTIESYFRYKSTCPELFQGRNWDNDGVQLAHKVTKYGVSPKFTKDNYLVTFAMLRDTYYYNYRIDDQVKVMFTISDMVLHSRLPDGIIFVLNMKGVGIMHLTRIKVGTVKKFLGYLQEAFPIQLRQVHVLNATYVFEKLLAIVKPFMKRELFDKIIAHPPNTPMEEFFEKYLPASCMPSDFGGELSSLDELSEHLQNETRKLKIFLETDDRQVQLYRKEK</sequence>
<dbReference type="GO" id="GO:0016020">
    <property type="term" value="C:membrane"/>
    <property type="evidence" value="ECO:0007669"/>
    <property type="project" value="TreeGrafter"/>
</dbReference>
<evidence type="ECO:0000259" key="1">
    <source>
        <dbReference type="PROSITE" id="PS50191"/>
    </source>
</evidence>
<dbReference type="AlphaFoldDB" id="A0AAV8V8S7"/>
<feature type="domain" description="CRAL-TRIO" evidence="1">
    <location>
        <begin position="139"/>
        <end position="263"/>
    </location>
</feature>
<dbReference type="PANTHER" id="PTHR10174">
    <property type="entry name" value="ALPHA-TOCOPHEROL TRANSFER PROTEIN-RELATED"/>
    <property type="match status" value="1"/>
</dbReference>
<dbReference type="PRINTS" id="PR00180">
    <property type="entry name" value="CRETINALDHBP"/>
</dbReference>
<dbReference type="Pfam" id="PF00650">
    <property type="entry name" value="CRAL_TRIO"/>
    <property type="match status" value="1"/>
</dbReference>
<reference evidence="2 3" key="1">
    <citation type="journal article" date="2023" name="Insect Mol. Biol.">
        <title>Genome sequencing provides insights into the evolution of gene families encoding plant cell wall-degrading enzymes in longhorned beetles.</title>
        <authorList>
            <person name="Shin N.R."/>
            <person name="Okamura Y."/>
            <person name="Kirsch R."/>
            <person name="Pauchet Y."/>
        </authorList>
    </citation>
    <scope>NUCLEOTIDE SEQUENCE [LARGE SCALE GENOMIC DNA]</scope>
    <source>
        <strain evidence="2">EAD_L_NR</strain>
    </source>
</reference>
<dbReference type="Proteomes" id="UP001159042">
    <property type="component" value="Unassembled WGS sequence"/>
</dbReference>
<evidence type="ECO:0000313" key="2">
    <source>
        <dbReference type="EMBL" id="KAJ8910508.1"/>
    </source>
</evidence>
<dbReference type="PANTHER" id="PTHR10174:SF213">
    <property type="entry name" value="CRAL-TRIO DOMAIN-CONTAINING PROTEIN"/>
    <property type="match status" value="1"/>
</dbReference>
<dbReference type="SUPFAM" id="SSF52087">
    <property type="entry name" value="CRAL/TRIO domain"/>
    <property type="match status" value="1"/>
</dbReference>
<organism evidence="2 3">
    <name type="scientific">Exocentrus adspersus</name>
    <dbReference type="NCBI Taxonomy" id="1586481"/>
    <lineage>
        <taxon>Eukaryota</taxon>
        <taxon>Metazoa</taxon>
        <taxon>Ecdysozoa</taxon>
        <taxon>Arthropoda</taxon>
        <taxon>Hexapoda</taxon>
        <taxon>Insecta</taxon>
        <taxon>Pterygota</taxon>
        <taxon>Neoptera</taxon>
        <taxon>Endopterygota</taxon>
        <taxon>Coleoptera</taxon>
        <taxon>Polyphaga</taxon>
        <taxon>Cucujiformia</taxon>
        <taxon>Chrysomeloidea</taxon>
        <taxon>Cerambycidae</taxon>
        <taxon>Lamiinae</taxon>
        <taxon>Acanthocinini</taxon>
        <taxon>Exocentrus</taxon>
    </lineage>
</organism>
<dbReference type="GO" id="GO:1902936">
    <property type="term" value="F:phosphatidylinositol bisphosphate binding"/>
    <property type="evidence" value="ECO:0007669"/>
    <property type="project" value="TreeGrafter"/>
</dbReference>
<comment type="caution">
    <text evidence="2">The sequence shown here is derived from an EMBL/GenBank/DDBJ whole genome shotgun (WGS) entry which is preliminary data.</text>
</comment>
<dbReference type="InterPro" id="IPR001251">
    <property type="entry name" value="CRAL-TRIO_dom"/>
</dbReference>
<dbReference type="SMART" id="SM00516">
    <property type="entry name" value="SEC14"/>
    <property type="match status" value="1"/>
</dbReference>
<gene>
    <name evidence="2" type="ORF">NQ315_012355</name>
</gene>
<dbReference type="CDD" id="cd00170">
    <property type="entry name" value="SEC14"/>
    <property type="match status" value="1"/>
</dbReference>
<dbReference type="Gene3D" id="3.40.525.10">
    <property type="entry name" value="CRAL-TRIO lipid binding domain"/>
    <property type="match status" value="1"/>
</dbReference>
<protein>
    <recommendedName>
        <fullName evidence="1">CRAL-TRIO domain-containing protein</fullName>
    </recommendedName>
</protein>
<feature type="non-terminal residue" evidence="2">
    <location>
        <position position="1"/>
    </location>
</feature>
<dbReference type="InterPro" id="IPR036865">
    <property type="entry name" value="CRAL-TRIO_dom_sf"/>
</dbReference>
<evidence type="ECO:0000313" key="3">
    <source>
        <dbReference type="Proteomes" id="UP001159042"/>
    </source>
</evidence>